<dbReference type="InterPro" id="IPR013249">
    <property type="entry name" value="RNA_pol_sigma70_r4_t2"/>
</dbReference>
<dbReference type="SUPFAM" id="SSF88946">
    <property type="entry name" value="Sigma2 domain of RNA polymerase sigma factors"/>
    <property type="match status" value="1"/>
</dbReference>
<dbReference type="RefSeq" id="WP_345460439.1">
    <property type="nucleotide sequence ID" value="NZ_BAABKG010000004.1"/>
</dbReference>
<dbReference type="Gene3D" id="1.10.1740.10">
    <property type="match status" value="1"/>
</dbReference>
<feature type="domain" description="RNA polymerase sigma factor 70 region 4 type 2" evidence="7">
    <location>
        <begin position="106"/>
        <end position="157"/>
    </location>
</feature>
<evidence type="ECO:0000256" key="2">
    <source>
        <dbReference type="ARBA" id="ARBA00023015"/>
    </source>
</evidence>
<feature type="domain" description="RNA polymerase sigma-70 region 2" evidence="6">
    <location>
        <begin position="19"/>
        <end position="79"/>
    </location>
</feature>
<evidence type="ECO:0000256" key="4">
    <source>
        <dbReference type="ARBA" id="ARBA00023125"/>
    </source>
</evidence>
<dbReference type="InterPro" id="IPR013324">
    <property type="entry name" value="RNA_pol_sigma_r3/r4-like"/>
</dbReference>
<keyword evidence="5" id="KW-0804">Transcription</keyword>
<sequence length="169" mass="18937">MRTTSHSEPEFAAFVQAAWPQLRQAAFALTGDRDRAEDLLQTVLVRTCTRWARVRRGDPVAYVRRALLNAWIDQYRRRRVMAEDAVAEPDAGAVADESETVGLRADLAQRLAVLSARERTMVVMRHYLDLPEAEVAEAMGCSVGTVKSTCSRALARLRIPIDETRGDPR</sequence>
<dbReference type="NCBIfam" id="TIGR02937">
    <property type="entry name" value="sigma70-ECF"/>
    <property type="match status" value="1"/>
</dbReference>
<keyword evidence="4" id="KW-0238">DNA-binding</keyword>
<evidence type="ECO:0000313" key="8">
    <source>
        <dbReference type="EMBL" id="GAA5151798.1"/>
    </source>
</evidence>
<dbReference type="InterPro" id="IPR039425">
    <property type="entry name" value="RNA_pol_sigma-70-like"/>
</dbReference>
<dbReference type="PANTHER" id="PTHR43133">
    <property type="entry name" value="RNA POLYMERASE ECF-TYPE SIGMA FACTO"/>
    <property type="match status" value="1"/>
</dbReference>
<dbReference type="CDD" id="cd06171">
    <property type="entry name" value="Sigma70_r4"/>
    <property type="match status" value="1"/>
</dbReference>
<dbReference type="InterPro" id="IPR013325">
    <property type="entry name" value="RNA_pol_sigma_r2"/>
</dbReference>
<protein>
    <submittedName>
        <fullName evidence="8">SigE family RNA polymerase sigma factor</fullName>
    </submittedName>
</protein>
<dbReference type="Proteomes" id="UP001500221">
    <property type="component" value="Unassembled WGS sequence"/>
</dbReference>
<name>A0ABP9PY61_9ACTN</name>
<proteinExistence type="inferred from homology"/>
<dbReference type="Gene3D" id="1.10.10.10">
    <property type="entry name" value="Winged helix-like DNA-binding domain superfamily/Winged helix DNA-binding domain"/>
    <property type="match status" value="1"/>
</dbReference>
<dbReference type="Pfam" id="PF04542">
    <property type="entry name" value="Sigma70_r2"/>
    <property type="match status" value="1"/>
</dbReference>
<dbReference type="EMBL" id="BAABKG010000004">
    <property type="protein sequence ID" value="GAA5151798.1"/>
    <property type="molecule type" value="Genomic_DNA"/>
</dbReference>
<evidence type="ECO:0000256" key="1">
    <source>
        <dbReference type="ARBA" id="ARBA00010641"/>
    </source>
</evidence>
<organism evidence="8 9">
    <name type="scientific">Nocardioides marinquilinus</name>
    <dbReference type="NCBI Taxonomy" id="1210400"/>
    <lineage>
        <taxon>Bacteria</taxon>
        <taxon>Bacillati</taxon>
        <taxon>Actinomycetota</taxon>
        <taxon>Actinomycetes</taxon>
        <taxon>Propionibacteriales</taxon>
        <taxon>Nocardioidaceae</taxon>
        <taxon>Nocardioides</taxon>
    </lineage>
</organism>
<evidence type="ECO:0000259" key="6">
    <source>
        <dbReference type="Pfam" id="PF04542"/>
    </source>
</evidence>
<dbReference type="InterPro" id="IPR036388">
    <property type="entry name" value="WH-like_DNA-bd_sf"/>
</dbReference>
<keyword evidence="3" id="KW-0731">Sigma factor</keyword>
<gene>
    <name evidence="8" type="ORF">GCM10023340_31040</name>
</gene>
<dbReference type="PANTHER" id="PTHR43133:SF50">
    <property type="entry name" value="ECF RNA POLYMERASE SIGMA FACTOR SIGM"/>
    <property type="match status" value="1"/>
</dbReference>
<dbReference type="InterPro" id="IPR014284">
    <property type="entry name" value="RNA_pol_sigma-70_dom"/>
</dbReference>
<evidence type="ECO:0000256" key="3">
    <source>
        <dbReference type="ARBA" id="ARBA00023082"/>
    </source>
</evidence>
<dbReference type="NCBIfam" id="TIGR02983">
    <property type="entry name" value="SigE-fam_strep"/>
    <property type="match status" value="1"/>
</dbReference>
<dbReference type="Pfam" id="PF08281">
    <property type="entry name" value="Sigma70_r4_2"/>
    <property type="match status" value="1"/>
</dbReference>
<accession>A0ABP9PY61</accession>
<comment type="similarity">
    <text evidence="1">Belongs to the sigma-70 factor family. ECF subfamily.</text>
</comment>
<comment type="caution">
    <text evidence="8">The sequence shown here is derived from an EMBL/GenBank/DDBJ whole genome shotgun (WGS) entry which is preliminary data.</text>
</comment>
<dbReference type="SUPFAM" id="SSF88659">
    <property type="entry name" value="Sigma3 and sigma4 domains of RNA polymerase sigma factors"/>
    <property type="match status" value="1"/>
</dbReference>
<dbReference type="InterPro" id="IPR014325">
    <property type="entry name" value="RNA_pol_sigma-E_actinobac"/>
</dbReference>
<evidence type="ECO:0000259" key="7">
    <source>
        <dbReference type="Pfam" id="PF08281"/>
    </source>
</evidence>
<reference evidence="9" key="1">
    <citation type="journal article" date="2019" name="Int. J. Syst. Evol. Microbiol.">
        <title>The Global Catalogue of Microorganisms (GCM) 10K type strain sequencing project: providing services to taxonomists for standard genome sequencing and annotation.</title>
        <authorList>
            <consortium name="The Broad Institute Genomics Platform"/>
            <consortium name="The Broad Institute Genome Sequencing Center for Infectious Disease"/>
            <person name="Wu L."/>
            <person name="Ma J."/>
        </authorList>
    </citation>
    <scope>NUCLEOTIDE SEQUENCE [LARGE SCALE GENOMIC DNA]</scope>
    <source>
        <strain evidence="9">JCM 18459</strain>
    </source>
</reference>
<evidence type="ECO:0000313" key="9">
    <source>
        <dbReference type="Proteomes" id="UP001500221"/>
    </source>
</evidence>
<keyword evidence="9" id="KW-1185">Reference proteome</keyword>
<evidence type="ECO:0000256" key="5">
    <source>
        <dbReference type="ARBA" id="ARBA00023163"/>
    </source>
</evidence>
<keyword evidence="2" id="KW-0805">Transcription regulation</keyword>
<dbReference type="InterPro" id="IPR007627">
    <property type="entry name" value="RNA_pol_sigma70_r2"/>
</dbReference>